<comment type="caution">
    <text evidence="1">The sequence shown here is derived from an EMBL/GenBank/DDBJ whole genome shotgun (WGS) entry which is preliminary data.</text>
</comment>
<dbReference type="Proteomes" id="UP000253919">
    <property type="component" value="Unassembled WGS sequence"/>
</dbReference>
<dbReference type="RefSeq" id="WP_158546169.1">
    <property type="nucleotide sequence ID" value="NZ_QASA01000001.1"/>
</dbReference>
<organism evidence="1 2">
    <name type="scientific">Adhaeribacter pallidiroseus</name>
    <dbReference type="NCBI Taxonomy" id="2072847"/>
    <lineage>
        <taxon>Bacteria</taxon>
        <taxon>Pseudomonadati</taxon>
        <taxon>Bacteroidota</taxon>
        <taxon>Cytophagia</taxon>
        <taxon>Cytophagales</taxon>
        <taxon>Hymenobacteraceae</taxon>
        <taxon>Adhaeribacter</taxon>
    </lineage>
</organism>
<evidence type="ECO:0000313" key="2">
    <source>
        <dbReference type="Proteomes" id="UP000253919"/>
    </source>
</evidence>
<dbReference type="EMBL" id="QASA01000001">
    <property type="protein sequence ID" value="RDC64229.1"/>
    <property type="molecule type" value="Genomic_DNA"/>
</dbReference>
<keyword evidence="2" id="KW-1185">Reference proteome</keyword>
<gene>
    <name evidence="1" type="ORF">AHMF7616_02841</name>
</gene>
<proteinExistence type="predicted"/>
<sequence>MGFQSVAEESLAGIKGYVNPVSTHFEAKLPDPEENSPIAVLKQFVQYNIKNNAV</sequence>
<protein>
    <submittedName>
        <fullName evidence="1">Uncharacterized protein</fullName>
    </submittedName>
</protein>
<name>A0A369QMZ3_9BACT</name>
<evidence type="ECO:0000313" key="1">
    <source>
        <dbReference type="EMBL" id="RDC64229.1"/>
    </source>
</evidence>
<reference evidence="1 2" key="1">
    <citation type="submission" date="2018-04" db="EMBL/GenBank/DDBJ databases">
        <title>Adhaeribacter sp. HMF7616 genome sequencing and assembly.</title>
        <authorList>
            <person name="Kang H."/>
            <person name="Kang J."/>
            <person name="Cha I."/>
            <person name="Kim H."/>
            <person name="Joh K."/>
        </authorList>
    </citation>
    <scope>NUCLEOTIDE SEQUENCE [LARGE SCALE GENOMIC DNA]</scope>
    <source>
        <strain evidence="1 2">HMF7616</strain>
    </source>
</reference>
<accession>A0A369QMZ3</accession>
<dbReference type="AlphaFoldDB" id="A0A369QMZ3"/>